<evidence type="ECO:0000256" key="2">
    <source>
        <dbReference type="ARBA" id="ARBA00009645"/>
    </source>
</evidence>
<dbReference type="AlphaFoldDB" id="A0A8J4QHV5"/>
<evidence type="ECO:0000313" key="13">
    <source>
        <dbReference type="Proteomes" id="UP000737018"/>
    </source>
</evidence>
<dbReference type="PANTHER" id="PTHR19378:SF0">
    <property type="entry name" value="HAUS AUGMIN-LIKE COMPLEX SUBUNIT 3"/>
    <property type="match status" value="1"/>
</dbReference>
<feature type="domain" description="HAUS augmin-like complex subunit 3 N-terminal" evidence="11">
    <location>
        <begin position="57"/>
        <end position="129"/>
    </location>
</feature>
<keyword evidence="10" id="KW-0812">Transmembrane</keyword>
<keyword evidence="7" id="KW-0175">Coiled coil</keyword>
<dbReference type="InterPro" id="IPR026206">
    <property type="entry name" value="HAUS3"/>
</dbReference>
<evidence type="ECO:0000256" key="5">
    <source>
        <dbReference type="ARBA" id="ARBA00022701"/>
    </source>
</evidence>
<keyword evidence="3" id="KW-0963">Cytoplasm</keyword>
<dbReference type="OrthoDB" id="760868at2759"/>
<keyword evidence="8" id="KW-0206">Cytoskeleton</keyword>
<dbReference type="GO" id="GO:0005874">
    <property type="term" value="C:microtubule"/>
    <property type="evidence" value="ECO:0007669"/>
    <property type="project" value="UniProtKB-KW"/>
</dbReference>
<proteinExistence type="inferred from homology"/>
<dbReference type="PANTHER" id="PTHR19378">
    <property type="entry name" value="GOLGIN- RELATED"/>
    <property type="match status" value="1"/>
</dbReference>
<dbReference type="Proteomes" id="UP000737018">
    <property type="component" value="Unassembled WGS sequence"/>
</dbReference>
<name>A0A8J4QHV5_9ROSI</name>
<evidence type="ECO:0000256" key="8">
    <source>
        <dbReference type="ARBA" id="ARBA00023212"/>
    </source>
</evidence>
<dbReference type="GO" id="GO:0031023">
    <property type="term" value="P:microtubule organizing center organization"/>
    <property type="evidence" value="ECO:0007669"/>
    <property type="project" value="TreeGrafter"/>
</dbReference>
<evidence type="ECO:0000256" key="4">
    <source>
        <dbReference type="ARBA" id="ARBA00022618"/>
    </source>
</evidence>
<evidence type="ECO:0000256" key="10">
    <source>
        <dbReference type="SAM" id="Phobius"/>
    </source>
</evidence>
<dbReference type="GO" id="GO:0072686">
    <property type="term" value="C:mitotic spindle"/>
    <property type="evidence" value="ECO:0007669"/>
    <property type="project" value="TreeGrafter"/>
</dbReference>
<dbReference type="GO" id="GO:0005815">
    <property type="term" value="C:microtubule organizing center"/>
    <property type="evidence" value="ECO:0007669"/>
    <property type="project" value="TreeGrafter"/>
</dbReference>
<keyword evidence="4" id="KW-0132">Cell division</keyword>
<keyword evidence="10" id="KW-0472">Membrane</keyword>
<keyword evidence="10" id="KW-1133">Transmembrane helix</keyword>
<evidence type="ECO:0000256" key="6">
    <source>
        <dbReference type="ARBA" id="ARBA00022776"/>
    </source>
</evidence>
<dbReference type="InterPro" id="IPR032733">
    <property type="entry name" value="HAUS3_N"/>
</dbReference>
<protein>
    <recommendedName>
        <fullName evidence="11">HAUS augmin-like complex subunit 3 N-terminal domain-containing protein</fullName>
    </recommendedName>
</protein>
<evidence type="ECO:0000256" key="3">
    <source>
        <dbReference type="ARBA" id="ARBA00022490"/>
    </source>
</evidence>
<dbReference type="GO" id="GO:0051225">
    <property type="term" value="P:spindle assembly"/>
    <property type="evidence" value="ECO:0007669"/>
    <property type="project" value="InterPro"/>
</dbReference>
<keyword evidence="13" id="KW-1185">Reference proteome</keyword>
<dbReference type="Pfam" id="PF14932">
    <property type="entry name" value="HAUS-augmin3"/>
    <property type="match status" value="1"/>
</dbReference>
<dbReference type="EMBL" id="JRKL02005996">
    <property type="protein sequence ID" value="KAF3949577.1"/>
    <property type="molecule type" value="Genomic_DNA"/>
</dbReference>
<dbReference type="GO" id="GO:0051301">
    <property type="term" value="P:cell division"/>
    <property type="evidence" value="ECO:0007669"/>
    <property type="project" value="UniProtKB-KW"/>
</dbReference>
<accession>A0A8J4QHV5</accession>
<organism evidence="12 13">
    <name type="scientific">Castanea mollissima</name>
    <name type="common">Chinese chestnut</name>
    <dbReference type="NCBI Taxonomy" id="60419"/>
    <lineage>
        <taxon>Eukaryota</taxon>
        <taxon>Viridiplantae</taxon>
        <taxon>Streptophyta</taxon>
        <taxon>Embryophyta</taxon>
        <taxon>Tracheophyta</taxon>
        <taxon>Spermatophyta</taxon>
        <taxon>Magnoliopsida</taxon>
        <taxon>eudicotyledons</taxon>
        <taxon>Gunneridae</taxon>
        <taxon>Pentapetalae</taxon>
        <taxon>rosids</taxon>
        <taxon>fabids</taxon>
        <taxon>Fagales</taxon>
        <taxon>Fagaceae</taxon>
        <taxon>Castanea</taxon>
    </lineage>
</organism>
<dbReference type="GO" id="GO:0070652">
    <property type="term" value="C:HAUS complex"/>
    <property type="evidence" value="ECO:0007669"/>
    <property type="project" value="InterPro"/>
</dbReference>
<evidence type="ECO:0000259" key="11">
    <source>
        <dbReference type="Pfam" id="PF14932"/>
    </source>
</evidence>
<comment type="caution">
    <text evidence="12">The sequence shown here is derived from an EMBL/GenBank/DDBJ whole genome shotgun (WGS) entry which is preliminary data.</text>
</comment>
<gene>
    <name evidence="12" type="ORF">CMV_024567</name>
</gene>
<keyword evidence="5" id="KW-0493">Microtubule</keyword>
<evidence type="ECO:0000256" key="1">
    <source>
        <dbReference type="ARBA" id="ARBA00004186"/>
    </source>
</evidence>
<evidence type="ECO:0000313" key="12">
    <source>
        <dbReference type="EMBL" id="KAF3949577.1"/>
    </source>
</evidence>
<reference evidence="12" key="1">
    <citation type="submission" date="2020-03" db="EMBL/GenBank/DDBJ databases">
        <title>Castanea mollissima Vanexum genome sequencing.</title>
        <authorList>
            <person name="Staton M."/>
        </authorList>
    </citation>
    <scope>NUCLEOTIDE SEQUENCE</scope>
    <source>
        <tissue evidence="12">Leaf</tissue>
    </source>
</reference>
<keyword evidence="9" id="KW-0131">Cell cycle</keyword>
<sequence length="226" mass="25176">MRWCDGGGTGHVMEALWVVGYGLLVGHGLGERTWTLLLMIIAFLSFLLNQEGSTFLALKKDIGVATLAYKAEALELQKQLRHIQSQFDMHTGQASSLIQGRWARVAATSTVNGHLTDLDDSLSVRNLEWTSLGRRWHLKQLGYARIWYCEAEDEADDPGALAAVGCLRAISTILESVSRLPQLFVQVEPMLVPIMRRMLTSDGQGFAAKEDWWALYMLLSITLKGI</sequence>
<feature type="transmembrane region" description="Helical" evidence="10">
    <location>
        <begin position="33"/>
        <end position="50"/>
    </location>
</feature>
<evidence type="ECO:0000256" key="7">
    <source>
        <dbReference type="ARBA" id="ARBA00023054"/>
    </source>
</evidence>
<evidence type="ECO:0000256" key="9">
    <source>
        <dbReference type="ARBA" id="ARBA00023306"/>
    </source>
</evidence>
<comment type="similarity">
    <text evidence="2">Belongs to the HAUS3 family.</text>
</comment>
<comment type="subcellular location">
    <subcellularLocation>
        <location evidence="1">Cytoplasm</location>
        <location evidence="1">Cytoskeleton</location>
        <location evidence="1">Spindle</location>
    </subcellularLocation>
</comment>
<keyword evidence="6" id="KW-0498">Mitosis</keyword>